<dbReference type="AlphaFoldDB" id="A0A4Y9ZH19"/>
<gene>
    <name evidence="2" type="ORF">EWM64_g10298</name>
</gene>
<dbReference type="EMBL" id="SFCI01002605">
    <property type="protein sequence ID" value="TFY73714.1"/>
    <property type="molecule type" value="Genomic_DNA"/>
</dbReference>
<accession>A0A4Y9ZH19</accession>
<evidence type="ECO:0000256" key="1">
    <source>
        <dbReference type="SAM" id="MobiDB-lite"/>
    </source>
</evidence>
<name>A0A4Y9ZH19_9AGAM</name>
<organism evidence="2 3">
    <name type="scientific">Hericium alpestre</name>
    <dbReference type="NCBI Taxonomy" id="135208"/>
    <lineage>
        <taxon>Eukaryota</taxon>
        <taxon>Fungi</taxon>
        <taxon>Dikarya</taxon>
        <taxon>Basidiomycota</taxon>
        <taxon>Agaricomycotina</taxon>
        <taxon>Agaricomycetes</taxon>
        <taxon>Russulales</taxon>
        <taxon>Hericiaceae</taxon>
        <taxon>Hericium</taxon>
    </lineage>
</organism>
<feature type="compositionally biased region" description="Low complexity" evidence="1">
    <location>
        <begin position="50"/>
        <end position="64"/>
    </location>
</feature>
<sequence>MTPSKPVSQPGDSLTAEKLKTLDLLKNMFGETDEWGGAESVGSDVDMDDVAPQAVDAVDNAPEAVPEPPSPEPSPTKKGATRRADSCRAQVQNLKISLRRARTKMRALICVLNSNGRPNGPRVHTAGFSATLT</sequence>
<feature type="compositionally biased region" description="Pro residues" evidence="1">
    <location>
        <begin position="65"/>
        <end position="74"/>
    </location>
</feature>
<dbReference type="Proteomes" id="UP000298061">
    <property type="component" value="Unassembled WGS sequence"/>
</dbReference>
<proteinExistence type="predicted"/>
<reference evidence="2 3" key="1">
    <citation type="submission" date="2019-02" db="EMBL/GenBank/DDBJ databases">
        <title>Genome sequencing of the rare red list fungi Hericium alpestre (H. flagellum).</title>
        <authorList>
            <person name="Buettner E."/>
            <person name="Kellner H."/>
        </authorList>
    </citation>
    <scope>NUCLEOTIDE SEQUENCE [LARGE SCALE GENOMIC DNA]</scope>
    <source>
        <strain evidence="2 3">DSM 108284</strain>
    </source>
</reference>
<protein>
    <submittedName>
        <fullName evidence="2">Uncharacterized protein</fullName>
    </submittedName>
</protein>
<evidence type="ECO:0000313" key="3">
    <source>
        <dbReference type="Proteomes" id="UP000298061"/>
    </source>
</evidence>
<feature type="region of interest" description="Disordered" evidence="1">
    <location>
        <begin position="33"/>
        <end position="88"/>
    </location>
</feature>
<keyword evidence="3" id="KW-1185">Reference proteome</keyword>
<evidence type="ECO:0000313" key="2">
    <source>
        <dbReference type="EMBL" id="TFY73714.1"/>
    </source>
</evidence>
<comment type="caution">
    <text evidence="2">The sequence shown here is derived from an EMBL/GenBank/DDBJ whole genome shotgun (WGS) entry which is preliminary data.</text>
</comment>